<dbReference type="PANTHER" id="PTHR33169">
    <property type="entry name" value="PADR-FAMILY TRANSCRIPTIONAL REGULATOR"/>
    <property type="match status" value="1"/>
</dbReference>
<dbReference type="Pfam" id="PF03551">
    <property type="entry name" value="PadR"/>
    <property type="match status" value="1"/>
</dbReference>
<dbReference type="Gene3D" id="1.10.10.10">
    <property type="entry name" value="Winged helix-like DNA-binding domain superfamily/Winged helix DNA-binding domain"/>
    <property type="match status" value="1"/>
</dbReference>
<dbReference type="PANTHER" id="PTHR33169:SF14">
    <property type="entry name" value="TRANSCRIPTIONAL REGULATOR RV3488"/>
    <property type="match status" value="1"/>
</dbReference>
<gene>
    <name evidence="2" type="ORF">WOSG25_011410</name>
</gene>
<dbReference type="InterPro" id="IPR036388">
    <property type="entry name" value="WH-like_DNA-bd_sf"/>
</dbReference>
<sequence>MAEISKDLIRGHTDAIILNILAQGDSYGYRIVQDIRTMSAGQYELNEATLYTVFRRLQKEALVTPYYGNETQGGRRKYYTITKLGRESLKGAQEAWRVAKPIIDQLVNGKVVEP</sequence>
<dbReference type="EMBL" id="DF820484">
    <property type="protein sequence ID" value="GAK30051.1"/>
    <property type="molecule type" value="Genomic_DNA"/>
</dbReference>
<evidence type="ECO:0000313" key="3">
    <source>
        <dbReference type="Proteomes" id="UP000030643"/>
    </source>
</evidence>
<dbReference type="Proteomes" id="UP000030643">
    <property type="component" value="Unassembled WGS sequence"/>
</dbReference>
<dbReference type="AlphaFoldDB" id="A0A069CY74"/>
<organism evidence="2 3">
    <name type="scientific">Weissella oryzae (strain DSM 25784 / JCM 18191 / LMG 30913 / SG25)</name>
    <dbReference type="NCBI Taxonomy" id="1329250"/>
    <lineage>
        <taxon>Bacteria</taxon>
        <taxon>Bacillati</taxon>
        <taxon>Bacillota</taxon>
        <taxon>Bacilli</taxon>
        <taxon>Lactobacillales</taxon>
        <taxon>Lactobacillaceae</taxon>
        <taxon>Weissella</taxon>
    </lineage>
</organism>
<dbReference type="STRING" id="1329250.WOSG25_011410"/>
<reference evidence="3" key="1">
    <citation type="journal article" date="2014" name="Genome Announc.">
        <title>Draft genome sequence of Weissella oryzae SG25T, isolated from fermented rice grains.</title>
        <authorList>
            <person name="Tanizawa Y."/>
            <person name="Fujisawa T."/>
            <person name="Mochizuki T."/>
            <person name="Kaminuma E."/>
            <person name="Suzuki Y."/>
            <person name="Nakamura Y."/>
            <person name="Tohno M."/>
        </authorList>
    </citation>
    <scope>NUCLEOTIDE SEQUENCE [LARGE SCALE GENOMIC DNA]</scope>
    <source>
        <strain evidence="3">DSM 25784 / JCM 18191 / LMG 30913 / SG25</strain>
    </source>
</reference>
<keyword evidence="3" id="KW-1185">Reference proteome</keyword>
<feature type="domain" description="Transcription regulator PadR N-terminal" evidence="1">
    <location>
        <begin position="17"/>
        <end position="90"/>
    </location>
</feature>
<dbReference type="SUPFAM" id="SSF46785">
    <property type="entry name" value="Winged helix' DNA-binding domain"/>
    <property type="match status" value="1"/>
</dbReference>
<name>A0A069CY74_WEIOS</name>
<dbReference type="InterPro" id="IPR052509">
    <property type="entry name" value="Metal_resp_DNA-bind_regulator"/>
</dbReference>
<dbReference type="RefSeq" id="WP_027698193.1">
    <property type="nucleotide sequence ID" value="NZ_DF820484.1"/>
</dbReference>
<evidence type="ECO:0000313" key="2">
    <source>
        <dbReference type="EMBL" id="GAK30051.1"/>
    </source>
</evidence>
<evidence type="ECO:0000259" key="1">
    <source>
        <dbReference type="Pfam" id="PF03551"/>
    </source>
</evidence>
<accession>A0A069CY74</accession>
<dbReference type="SMR" id="A0A069CY74"/>
<dbReference type="eggNOG" id="COG1695">
    <property type="taxonomic scope" value="Bacteria"/>
</dbReference>
<proteinExistence type="predicted"/>
<dbReference type="OrthoDB" id="9808017at2"/>
<dbReference type="InterPro" id="IPR036390">
    <property type="entry name" value="WH_DNA-bd_sf"/>
</dbReference>
<dbReference type="InterPro" id="IPR005149">
    <property type="entry name" value="Tscrpt_reg_PadR_N"/>
</dbReference>
<protein>
    <submittedName>
        <fullName evidence="2">PadR family transcriptional regulator</fullName>
    </submittedName>
</protein>